<dbReference type="Pfam" id="PF13374">
    <property type="entry name" value="TPR_10"/>
    <property type="match status" value="1"/>
</dbReference>
<evidence type="ECO:0000313" key="7">
    <source>
        <dbReference type="Proteomes" id="UP000694892"/>
    </source>
</evidence>
<feature type="repeat" description="TPR" evidence="4">
    <location>
        <begin position="1148"/>
        <end position="1181"/>
    </location>
</feature>
<dbReference type="OMA" id="ASPYRME"/>
<dbReference type="GO" id="GO:0051607">
    <property type="term" value="P:defense response to virus"/>
    <property type="evidence" value="ECO:0007669"/>
    <property type="project" value="TreeGrafter"/>
</dbReference>
<feature type="repeat" description="TPR" evidence="4">
    <location>
        <begin position="375"/>
        <end position="408"/>
    </location>
</feature>
<feature type="repeat" description="TPR" evidence="4">
    <location>
        <begin position="1059"/>
        <end position="1092"/>
    </location>
</feature>
<dbReference type="PROSITE" id="PS50005">
    <property type="entry name" value="TPR"/>
    <property type="match status" value="5"/>
</dbReference>
<feature type="region of interest" description="Disordered" evidence="5">
    <location>
        <begin position="837"/>
        <end position="871"/>
    </location>
</feature>
<dbReference type="PROSITE" id="PS50293">
    <property type="entry name" value="TPR_REGION"/>
    <property type="match status" value="2"/>
</dbReference>
<comment type="similarity">
    <text evidence="3">Belongs to the IFIT family.</text>
</comment>
<dbReference type="SMART" id="SM00028">
    <property type="entry name" value="TPR"/>
    <property type="match status" value="13"/>
</dbReference>
<evidence type="ECO:0000256" key="3">
    <source>
        <dbReference type="ARBA" id="ARBA00038336"/>
    </source>
</evidence>
<proteinExistence type="inferred from homology"/>
<dbReference type="SMART" id="SM00671">
    <property type="entry name" value="SEL1"/>
    <property type="match status" value="4"/>
</dbReference>
<protein>
    <submittedName>
        <fullName evidence="6">Uncharacterized protein</fullName>
    </submittedName>
</protein>
<sequence>MHLIIVKGVVLTQTHVSAKRRWNATYCVQPASVNLSDELLKNLLLKLECHFTWTYFKDETDIDNIEDRLHDQITFLPSIHRHRLHNLLAYTNYLKGDNEEAIRQLQKAEEHLQGTQSADLDIKRAVTYSNYAWLYYHLNQFSKAQSYLEKVEAIYKKYESSLENDALLTEIYGEQAWALLTFYGKFCERAKECFEKALELDPDNPELNSGYATVMYRLENQDNRLYAKNNCECLELLKRAVKLNENDSVIKALLALKYLYMDQAEEGEKIMEEALRQTPDSPYLLRYAARFYRRERKVDAAITVLRKALNQTPNSCSLHHQIGLCYKDKMLMLFKSSKTAKSLNQKKTLDRDIHDNIVSAIFHFEKTLELKEIFADAYINLAFMYSKDSRFEKAEAIYQKALNLRDITCEDKQEVHFSYAKFKQYQIRSESEAIRHYKEVLLIPNDTKTRSFSKTNLEELAKVKISNEPSSATGFGLLGFIHQQEGEIDQAIDYYKKALELDPDNEDYLRALHDMRISNCVLLAGEQMSRTSQPTSVWDKVSNKEIFVELSLKNSLTLVSPGNFPFSPFIKRSGIKAGHRSKDLIVRIQDSYDFRTVCGESRHPAEIGRLADRTIFSGRLSLALVGHRYRTIAVRGRTLLICSLTNLTDGAYPTATLESHFEELVPLYMGVQENDADIEELEERFDNQLEYLNVILKGGYNDNTEAIVNLQKAELYLNDNERSKLYIDKKNTIHKQKGLTILCNLSIEKVIHCFEEALKANPDKPDWNIGLATVVYRLWPYKARSARLAMSPNKQISLRYALLEVGNIGLIRSWAQRSDPNEWERAVGSRDCINEQMRPQSDGIFSPIRSRSGRLSARSRSGKPVGGPHTLANKLPTSSVGSFYRPVESQDTLKSRLEELKCHFTWGLQEKDVDTEELEERLKIQVVYLNKDLKGTVYNLLAYINHLKNNYAEAIMILQKAEDILQESNVFETNMKYLLTFSNFAWVYYCLNDSERTKLFIDKINTIHTQSKELKDLVQSETYGEQGWALLKCCGQYYEKAKDCFEKALKVNPDDPKWNTGMATVAYLPRRAGKFEEAIRLLKKAVSITPTSGFLHHQLGLCYRQMLIHKKKTGRGNYRGPHMQEIRDLTEKAIFHFEIVLEVKRSFLHAHFDLADMYSRSNQHKKAEETYKKATELTTTPEYEQQQAHLHYGTFLEKWKNSEDEAVEQYKEGLRIPEQNKHREECETSLRRIANHRVERNPRDASGLALLGFISKENQDKSNAMKWYEKALKSDPSNDEYLSVLFDLKLK</sequence>
<name>A0A974H9R8_XENLA</name>
<dbReference type="InterPro" id="IPR011990">
    <property type="entry name" value="TPR-like_helical_dom_sf"/>
</dbReference>
<reference evidence="7" key="1">
    <citation type="journal article" date="2016" name="Nature">
        <title>Genome evolution in the allotetraploid frog Xenopus laevis.</title>
        <authorList>
            <person name="Session A.M."/>
            <person name="Uno Y."/>
            <person name="Kwon T."/>
            <person name="Chapman J.A."/>
            <person name="Toyoda A."/>
            <person name="Takahashi S."/>
            <person name="Fukui A."/>
            <person name="Hikosaka A."/>
            <person name="Suzuki A."/>
            <person name="Kondo M."/>
            <person name="van Heeringen S.J."/>
            <person name="Quigley I."/>
            <person name="Heinz S."/>
            <person name="Ogino H."/>
            <person name="Ochi H."/>
            <person name="Hellsten U."/>
            <person name="Lyons J.B."/>
            <person name="Simakov O."/>
            <person name="Putnam N."/>
            <person name="Stites J."/>
            <person name="Kuroki Y."/>
            <person name="Tanaka T."/>
            <person name="Michiue T."/>
            <person name="Watanabe M."/>
            <person name="Bogdanovic O."/>
            <person name="Lister R."/>
            <person name="Georgiou G."/>
            <person name="Paranjpe S.S."/>
            <person name="van Kruijsbergen I."/>
            <person name="Shu S."/>
            <person name="Carlson J."/>
            <person name="Kinoshita T."/>
            <person name="Ohta Y."/>
            <person name="Mawaribuchi S."/>
            <person name="Jenkins J."/>
            <person name="Grimwood J."/>
            <person name="Schmutz J."/>
            <person name="Mitros T."/>
            <person name="Mozaffari S.V."/>
            <person name="Suzuki Y."/>
            <person name="Haramoto Y."/>
            <person name="Yamamoto T.S."/>
            <person name="Takagi C."/>
            <person name="Heald R."/>
            <person name="Miller K."/>
            <person name="Haudenschild C."/>
            <person name="Kitzman J."/>
            <person name="Nakayama T."/>
            <person name="Izutsu Y."/>
            <person name="Robert J."/>
            <person name="Fortriede J."/>
            <person name="Burns K."/>
            <person name="Lotay V."/>
            <person name="Karimi K."/>
            <person name="Yasuoka Y."/>
            <person name="Dichmann D.S."/>
            <person name="Flajnik M.F."/>
            <person name="Houston D.W."/>
            <person name="Shendure J."/>
            <person name="DuPasquier L."/>
            <person name="Vize P.D."/>
            <person name="Zorn A.M."/>
            <person name="Ito M."/>
            <person name="Marcotte E.M."/>
            <person name="Wallingford J.B."/>
            <person name="Ito Y."/>
            <person name="Asashima M."/>
            <person name="Ueno N."/>
            <person name="Matsuda Y."/>
            <person name="Veenstra G.J."/>
            <person name="Fujiyama A."/>
            <person name="Harland R.M."/>
            <person name="Taira M."/>
            <person name="Rokhsar D.S."/>
        </authorList>
    </citation>
    <scope>NUCLEOTIDE SEQUENCE [LARGE SCALE GENOMIC DNA]</scope>
    <source>
        <strain evidence="7">J</strain>
    </source>
</reference>
<dbReference type="SUPFAM" id="SSF48452">
    <property type="entry name" value="TPR-like"/>
    <property type="match status" value="4"/>
</dbReference>
<dbReference type="Pfam" id="PF00515">
    <property type="entry name" value="TPR_1"/>
    <property type="match status" value="1"/>
</dbReference>
<dbReference type="PANTHER" id="PTHR10271">
    <property type="entry name" value="INTERFERON-INDUCED PROTEIN WITH TETRATRICOPEPTIDE REPEATS"/>
    <property type="match status" value="1"/>
</dbReference>
<evidence type="ECO:0000256" key="5">
    <source>
        <dbReference type="SAM" id="MobiDB-lite"/>
    </source>
</evidence>
<evidence type="ECO:0000313" key="6">
    <source>
        <dbReference type="EMBL" id="OCT70112.1"/>
    </source>
</evidence>
<dbReference type="GO" id="GO:0006893">
    <property type="term" value="P:Golgi to plasma membrane transport"/>
    <property type="evidence" value="ECO:0007669"/>
    <property type="project" value="UniProtKB-ARBA"/>
</dbReference>
<dbReference type="Pfam" id="PF09295">
    <property type="entry name" value="ChAPs"/>
    <property type="match status" value="1"/>
</dbReference>
<dbReference type="PANTHER" id="PTHR10271:SF33">
    <property type="entry name" value="INTERFERON-INDUCED PROTEIN WITH TETRATRICOPEPTIDE REPEATS 5"/>
    <property type="match status" value="1"/>
</dbReference>
<dbReference type="Pfam" id="PF13181">
    <property type="entry name" value="TPR_8"/>
    <property type="match status" value="4"/>
</dbReference>
<dbReference type="InterPro" id="IPR015374">
    <property type="entry name" value="ChAPs"/>
</dbReference>
<dbReference type="InterPro" id="IPR006597">
    <property type="entry name" value="Sel1-like"/>
</dbReference>
<dbReference type="GO" id="GO:0034044">
    <property type="term" value="C:exomer complex"/>
    <property type="evidence" value="ECO:0007669"/>
    <property type="project" value="UniProtKB-ARBA"/>
</dbReference>
<dbReference type="Gene3D" id="1.25.40.10">
    <property type="entry name" value="Tetratricopeptide repeat domain"/>
    <property type="match status" value="7"/>
</dbReference>
<dbReference type="EMBL" id="CM004479">
    <property type="protein sequence ID" value="OCT70112.1"/>
    <property type="molecule type" value="Genomic_DNA"/>
</dbReference>
<feature type="repeat" description="TPR" evidence="4">
    <location>
        <begin position="472"/>
        <end position="505"/>
    </location>
</feature>
<gene>
    <name evidence="6" type="ORF">XELAEV_18037033mg</name>
</gene>
<keyword evidence="2 4" id="KW-0802">TPR repeat</keyword>
<dbReference type="GO" id="GO:0005829">
    <property type="term" value="C:cytosol"/>
    <property type="evidence" value="ECO:0007669"/>
    <property type="project" value="TreeGrafter"/>
</dbReference>
<dbReference type="FunFam" id="1.25.40.10:FF:000032">
    <property type="entry name" value="Interferon-induced protein with tetratricopeptide repeats 5"/>
    <property type="match status" value="2"/>
</dbReference>
<accession>A0A974H9R8</accession>
<feature type="repeat" description="TPR" evidence="4">
    <location>
        <begin position="1245"/>
        <end position="1278"/>
    </location>
</feature>
<dbReference type="InterPro" id="IPR019734">
    <property type="entry name" value="TPR_rpt"/>
</dbReference>
<evidence type="ECO:0000256" key="2">
    <source>
        <dbReference type="ARBA" id="ARBA00022803"/>
    </source>
</evidence>
<organism evidence="6 7">
    <name type="scientific">Xenopus laevis</name>
    <name type="common">African clawed frog</name>
    <dbReference type="NCBI Taxonomy" id="8355"/>
    <lineage>
        <taxon>Eukaryota</taxon>
        <taxon>Metazoa</taxon>
        <taxon>Chordata</taxon>
        <taxon>Craniata</taxon>
        <taxon>Vertebrata</taxon>
        <taxon>Euteleostomi</taxon>
        <taxon>Amphibia</taxon>
        <taxon>Batrachia</taxon>
        <taxon>Anura</taxon>
        <taxon>Pipoidea</taxon>
        <taxon>Pipidae</taxon>
        <taxon>Xenopodinae</taxon>
        <taxon>Xenopus</taxon>
        <taxon>Xenopus</taxon>
    </lineage>
</organism>
<evidence type="ECO:0000256" key="4">
    <source>
        <dbReference type="PROSITE-ProRule" id="PRU00339"/>
    </source>
</evidence>
<evidence type="ECO:0000256" key="1">
    <source>
        <dbReference type="ARBA" id="ARBA00022737"/>
    </source>
</evidence>
<dbReference type="Pfam" id="PF13424">
    <property type="entry name" value="TPR_12"/>
    <property type="match status" value="1"/>
</dbReference>
<keyword evidence="1" id="KW-0677">Repeat</keyword>
<feature type="compositionally biased region" description="Low complexity" evidence="5">
    <location>
        <begin position="849"/>
        <end position="859"/>
    </location>
</feature>
<dbReference type="Proteomes" id="UP000694892">
    <property type="component" value="Chromosome 7S"/>
</dbReference>